<dbReference type="Proteomes" id="UP001205906">
    <property type="component" value="Unassembled WGS sequence"/>
</dbReference>
<reference evidence="2 3" key="1">
    <citation type="submission" date="2022-06" db="EMBL/GenBank/DDBJ databases">
        <title>Mesorhizobium sp. strain RP14 Genome sequencing and assembly.</title>
        <authorList>
            <person name="Kim I."/>
        </authorList>
    </citation>
    <scope>NUCLEOTIDE SEQUENCE [LARGE SCALE GENOMIC DNA]</scope>
    <source>
        <strain evidence="3">RP14(2022)</strain>
    </source>
</reference>
<dbReference type="RefSeq" id="WP_252819028.1">
    <property type="nucleotide sequence ID" value="NZ_JAMXQS010000005.1"/>
</dbReference>
<evidence type="ECO:0000256" key="1">
    <source>
        <dbReference type="SAM" id="MobiDB-lite"/>
    </source>
</evidence>
<name>A0ABT1C6P1_9HYPH</name>
<keyword evidence="3" id="KW-1185">Reference proteome</keyword>
<feature type="region of interest" description="Disordered" evidence="1">
    <location>
        <begin position="1"/>
        <end position="26"/>
    </location>
</feature>
<protein>
    <submittedName>
        <fullName evidence="2">Uncharacterized protein</fullName>
    </submittedName>
</protein>
<accession>A0ABT1C6P1</accession>
<proteinExistence type="predicted"/>
<sequence length="67" mass="7356">MPRPASNQPQATDPTPIQGGETPGASERVKTLVAEGLENQQPGISAREMIAKLRERHQQRWGRLPDA</sequence>
<feature type="compositionally biased region" description="Polar residues" evidence="1">
    <location>
        <begin position="1"/>
        <end position="15"/>
    </location>
</feature>
<comment type="caution">
    <text evidence="2">The sequence shown here is derived from an EMBL/GenBank/DDBJ whole genome shotgun (WGS) entry which is preliminary data.</text>
</comment>
<evidence type="ECO:0000313" key="2">
    <source>
        <dbReference type="EMBL" id="MCO6050422.1"/>
    </source>
</evidence>
<evidence type="ECO:0000313" key="3">
    <source>
        <dbReference type="Proteomes" id="UP001205906"/>
    </source>
</evidence>
<gene>
    <name evidence="2" type="ORF">NGM99_11580</name>
</gene>
<organism evidence="2 3">
    <name type="scientific">Mesorhizobium liriopis</name>
    <dbReference type="NCBI Taxonomy" id="2953882"/>
    <lineage>
        <taxon>Bacteria</taxon>
        <taxon>Pseudomonadati</taxon>
        <taxon>Pseudomonadota</taxon>
        <taxon>Alphaproteobacteria</taxon>
        <taxon>Hyphomicrobiales</taxon>
        <taxon>Phyllobacteriaceae</taxon>
        <taxon>Mesorhizobium</taxon>
    </lineage>
</organism>
<dbReference type="EMBL" id="JAMXQS010000005">
    <property type="protein sequence ID" value="MCO6050422.1"/>
    <property type="molecule type" value="Genomic_DNA"/>
</dbReference>